<proteinExistence type="predicted"/>
<reference evidence="3" key="1">
    <citation type="submission" date="2016-11" db="EMBL/GenBank/DDBJ databases">
        <authorList>
            <person name="Varghese N."/>
            <person name="Submissions S."/>
        </authorList>
    </citation>
    <scope>NUCLEOTIDE SEQUENCE [LARGE SCALE GENOMIC DNA]</scope>
    <source>
        <strain evidence="3">DSM 10124</strain>
    </source>
</reference>
<dbReference type="EMBL" id="FQVG01000016">
    <property type="protein sequence ID" value="SHE77877.1"/>
    <property type="molecule type" value="Genomic_DNA"/>
</dbReference>
<feature type="transmembrane region" description="Helical" evidence="1">
    <location>
        <begin position="7"/>
        <end position="24"/>
    </location>
</feature>
<protein>
    <submittedName>
        <fullName evidence="2">Uncharacterized conserved protein, DUF58 family, contains vWF domain</fullName>
    </submittedName>
</protein>
<dbReference type="PANTHER" id="PTHR34351:SF2">
    <property type="entry name" value="DUF58 DOMAIN-CONTAINING PROTEIN"/>
    <property type="match status" value="1"/>
</dbReference>
<name>A0A1M4W9J4_9CLOT</name>
<evidence type="ECO:0000256" key="1">
    <source>
        <dbReference type="SAM" id="Phobius"/>
    </source>
</evidence>
<dbReference type="Proteomes" id="UP000184423">
    <property type="component" value="Unassembled WGS sequence"/>
</dbReference>
<feature type="transmembrane region" description="Helical" evidence="1">
    <location>
        <begin position="30"/>
        <end position="47"/>
    </location>
</feature>
<evidence type="ECO:0000313" key="3">
    <source>
        <dbReference type="Proteomes" id="UP000184423"/>
    </source>
</evidence>
<organism evidence="2 3">
    <name type="scientific">Caloramator proteoclasticus DSM 10124</name>
    <dbReference type="NCBI Taxonomy" id="1121262"/>
    <lineage>
        <taxon>Bacteria</taxon>
        <taxon>Bacillati</taxon>
        <taxon>Bacillota</taxon>
        <taxon>Clostridia</taxon>
        <taxon>Eubacteriales</taxon>
        <taxon>Clostridiaceae</taxon>
        <taxon>Caloramator</taxon>
    </lineage>
</organism>
<accession>A0A1M4W9J4</accession>
<dbReference type="RefSeq" id="WP_073248267.1">
    <property type="nucleotide sequence ID" value="NZ_FQVG01000016.1"/>
</dbReference>
<sequence>MFKINKSSIVILVISVWLVATIGSEVFYRIFYLIFFSLFFSIIWCILSKRNINANQKVDRIYCTTDEEINLQTVVENKSVLPIPFVEVDKIFILENDFKKEYFSLMPFEKVIMDNKINFKYRGIYSLGPIEIKLWDVFGIICFEKSVDIGKSIYVYPKIHYIDNLNLPNFRPLGTHKAKSSTNEDYTSIRNIRGYVVGDNLKRVHWKLSAKRGELQIKEYDISGTNSVNIILDMTEVYKSFDLEETAAEVCISIVEYLLRNRVETTLYVVSNKLYSSDGKNINDFKKLSNLIATVRAEGSIDVIDVVKDRIKLNKHSTILYITGSISSEKLNRLNKIKEYINNFYIVSCDDTEEKHSDIVYIVNSIDIKGGFMYEK</sequence>
<dbReference type="AlphaFoldDB" id="A0A1M4W9J4"/>
<evidence type="ECO:0000313" key="2">
    <source>
        <dbReference type="EMBL" id="SHE77877.1"/>
    </source>
</evidence>
<dbReference type="PANTHER" id="PTHR34351">
    <property type="entry name" value="SLR1927 PROTEIN-RELATED"/>
    <property type="match status" value="1"/>
</dbReference>
<keyword evidence="1" id="KW-1133">Transmembrane helix</keyword>
<keyword evidence="3" id="KW-1185">Reference proteome</keyword>
<keyword evidence="1" id="KW-0812">Transmembrane</keyword>
<gene>
    <name evidence="2" type="ORF">SAMN02746091_01093</name>
</gene>
<keyword evidence="1" id="KW-0472">Membrane</keyword>